<feature type="domain" description="C3H1-type" evidence="7">
    <location>
        <begin position="141"/>
        <end position="169"/>
    </location>
</feature>
<dbReference type="InterPro" id="IPR036855">
    <property type="entry name" value="Znf_CCCH_sf"/>
</dbReference>
<dbReference type="AlphaFoldDB" id="A0A6B2L7U4"/>
<dbReference type="PROSITE" id="PS50089">
    <property type="entry name" value="ZF_RING_2"/>
    <property type="match status" value="1"/>
</dbReference>
<sequence length="354" mass="39112">MTEFKKRKRSANIRKKTNNEEGEGQTQQEEANEALESVAKRLRMQKVGLLSGSTKARAAVVAEQFAFASSDSAKPDGELDQLATVFMDKKEGEKEKLEKVDEATGKRIYRGLEAYTKPVIKPRMAGPNKSVDNLRVTCRFDYQPDICKDYKETGYCGYGDSCKFLHDRGDYKTGWQLEAEFEEEQKKKRERAYLLAAGESVPEESENDNPYLIEDKDQLPFACFLCKGTFVKPVVTRCKHYFCESCAAKRYISTPKCGACPENTNGIFNVAYDLIKKLKRREEAKAKVHVKGEGKEDVCGGGAPGPGGPGAGPEGPGEVPEGGETEAGPSEDPHELGEPLQTNDEESFSSVSSE</sequence>
<dbReference type="EMBL" id="GIBP01004124">
    <property type="protein sequence ID" value="NDV33093.1"/>
    <property type="molecule type" value="Transcribed_RNA"/>
</dbReference>
<dbReference type="InterPro" id="IPR018957">
    <property type="entry name" value="Znf_C3HC4_RING-type"/>
</dbReference>
<protein>
    <submittedName>
        <fullName evidence="8">Uncharacterized protein</fullName>
    </submittedName>
</protein>
<dbReference type="PROSITE" id="PS50103">
    <property type="entry name" value="ZF_C3H1"/>
    <property type="match status" value="1"/>
</dbReference>
<dbReference type="GO" id="GO:0005684">
    <property type="term" value="C:U2-type spliceosomal complex"/>
    <property type="evidence" value="ECO:0007669"/>
    <property type="project" value="TreeGrafter"/>
</dbReference>
<proteinExistence type="predicted"/>
<feature type="compositionally biased region" description="Gly residues" evidence="5">
    <location>
        <begin position="299"/>
        <end position="315"/>
    </location>
</feature>
<evidence type="ECO:0000256" key="5">
    <source>
        <dbReference type="SAM" id="MobiDB-lite"/>
    </source>
</evidence>
<dbReference type="Gene3D" id="3.30.40.10">
    <property type="entry name" value="Zinc/RING finger domain, C3HC4 (zinc finger)"/>
    <property type="match status" value="1"/>
</dbReference>
<feature type="region of interest" description="Disordered" evidence="5">
    <location>
        <begin position="286"/>
        <end position="354"/>
    </location>
</feature>
<dbReference type="PROSITE" id="PS00518">
    <property type="entry name" value="ZF_RING_1"/>
    <property type="match status" value="1"/>
</dbReference>
<keyword evidence="2 4" id="KW-0863">Zinc-finger</keyword>
<evidence type="ECO:0000259" key="6">
    <source>
        <dbReference type="PROSITE" id="PS50089"/>
    </source>
</evidence>
<feature type="compositionally biased region" description="Basic and acidic residues" evidence="5">
    <location>
        <begin position="286"/>
        <end position="298"/>
    </location>
</feature>
<dbReference type="SMART" id="SM00356">
    <property type="entry name" value="ZnF_C3H1"/>
    <property type="match status" value="1"/>
</dbReference>
<dbReference type="SUPFAM" id="SSF90229">
    <property type="entry name" value="CCCH zinc finger"/>
    <property type="match status" value="1"/>
</dbReference>
<dbReference type="InterPro" id="IPR000571">
    <property type="entry name" value="Znf_CCCH"/>
</dbReference>
<accession>A0A6B2L7U4</accession>
<dbReference type="CDD" id="cd16539">
    <property type="entry name" value="RING-HC_RNF113A_B"/>
    <property type="match status" value="1"/>
</dbReference>
<keyword evidence="1 4" id="KW-0479">Metal-binding</keyword>
<evidence type="ECO:0000259" key="7">
    <source>
        <dbReference type="PROSITE" id="PS50103"/>
    </source>
</evidence>
<evidence type="ECO:0000256" key="3">
    <source>
        <dbReference type="ARBA" id="ARBA00022833"/>
    </source>
</evidence>
<evidence type="ECO:0000256" key="1">
    <source>
        <dbReference type="ARBA" id="ARBA00022723"/>
    </source>
</evidence>
<dbReference type="SUPFAM" id="SSF57850">
    <property type="entry name" value="RING/U-box"/>
    <property type="match status" value="1"/>
</dbReference>
<feature type="zinc finger region" description="C3H1-type" evidence="4">
    <location>
        <begin position="141"/>
        <end position="169"/>
    </location>
</feature>
<evidence type="ECO:0000256" key="4">
    <source>
        <dbReference type="PROSITE-ProRule" id="PRU00723"/>
    </source>
</evidence>
<dbReference type="GO" id="GO:0034247">
    <property type="term" value="P:snoRNA splicing"/>
    <property type="evidence" value="ECO:0007669"/>
    <property type="project" value="TreeGrafter"/>
</dbReference>
<name>A0A6B2L7U4_9EUKA</name>
<dbReference type="InterPro" id="IPR013083">
    <property type="entry name" value="Znf_RING/FYVE/PHD"/>
</dbReference>
<keyword evidence="3 4" id="KW-0862">Zinc</keyword>
<feature type="domain" description="RING-type" evidence="6">
    <location>
        <begin position="223"/>
        <end position="261"/>
    </location>
</feature>
<dbReference type="InterPro" id="IPR001841">
    <property type="entry name" value="Znf_RING"/>
</dbReference>
<reference evidence="8" key="1">
    <citation type="journal article" date="2020" name="J. Eukaryot. Microbiol.">
        <title>De novo Sequencing, Assembly and Annotation of the Transcriptome for the Free-Living Testate Amoeba Arcella intermedia.</title>
        <authorList>
            <person name="Ribeiro G.M."/>
            <person name="Porfirio-Sousa A.L."/>
            <person name="Maurer-Alcala X.X."/>
            <person name="Katz L.A."/>
            <person name="Lahr D.J.G."/>
        </authorList>
    </citation>
    <scope>NUCLEOTIDE SEQUENCE</scope>
</reference>
<dbReference type="PANTHER" id="PTHR12930:SF0">
    <property type="entry name" value="RING FINGER PROTEIN 113B"/>
    <property type="match status" value="1"/>
</dbReference>
<dbReference type="Gene3D" id="4.10.1000.10">
    <property type="entry name" value="Zinc finger, CCCH-type"/>
    <property type="match status" value="1"/>
</dbReference>
<organism evidence="8">
    <name type="scientific">Arcella intermedia</name>
    <dbReference type="NCBI Taxonomy" id="1963864"/>
    <lineage>
        <taxon>Eukaryota</taxon>
        <taxon>Amoebozoa</taxon>
        <taxon>Tubulinea</taxon>
        <taxon>Elardia</taxon>
        <taxon>Arcellinida</taxon>
        <taxon>Sphaerothecina</taxon>
        <taxon>Arcellidae</taxon>
        <taxon>Arcella</taxon>
    </lineage>
</organism>
<dbReference type="InterPro" id="IPR039971">
    <property type="entry name" value="CWC24-like"/>
</dbReference>
<dbReference type="InterPro" id="IPR017907">
    <property type="entry name" value="Znf_RING_CS"/>
</dbReference>
<evidence type="ECO:0000313" key="8">
    <source>
        <dbReference type="EMBL" id="NDV33093.1"/>
    </source>
</evidence>
<dbReference type="PANTHER" id="PTHR12930">
    <property type="entry name" value="ZINC FINGER PROTEIN 183"/>
    <property type="match status" value="1"/>
</dbReference>
<dbReference type="Pfam" id="PF00642">
    <property type="entry name" value="zf-CCCH"/>
    <property type="match status" value="1"/>
</dbReference>
<dbReference type="Pfam" id="PF00097">
    <property type="entry name" value="zf-C3HC4"/>
    <property type="match status" value="1"/>
</dbReference>
<dbReference type="GO" id="GO:0008270">
    <property type="term" value="F:zinc ion binding"/>
    <property type="evidence" value="ECO:0007669"/>
    <property type="project" value="UniProtKB-KW"/>
</dbReference>
<evidence type="ECO:0000256" key="2">
    <source>
        <dbReference type="ARBA" id="ARBA00022771"/>
    </source>
</evidence>
<feature type="compositionally biased region" description="Basic residues" evidence="5">
    <location>
        <begin position="1"/>
        <end position="16"/>
    </location>
</feature>
<feature type="region of interest" description="Disordered" evidence="5">
    <location>
        <begin position="1"/>
        <end position="32"/>
    </location>
</feature>